<dbReference type="SFLD" id="SFLDG01082">
    <property type="entry name" value="B12-binding_domain_containing"/>
    <property type="match status" value="1"/>
</dbReference>
<dbReference type="PANTHER" id="PTHR11135:SF0">
    <property type="entry name" value="ELONGATOR COMPLEX PROTEIN 3"/>
    <property type="match status" value="1"/>
</dbReference>
<keyword evidence="4" id="KW-0479">Metal-binding</keyword>
<organism evidence="8">
    <name type="scientific">Veillonella atypica</name>
    <dbReference type="NCBI Taxonomy" id="39777"/>
    <lineage>
        <taxon>Bacteria</taxon>
        <taxon>Bacillati</taxon>
        <taxon>Bacillota</taxon>
        <taxon>Negativicutes</taxon>
        <taxon>Veillonellales</taxon>
        <taxon>Veillonellaceae</taxon>
        <taxon>Veillonella</taxon>
    </lineage>
</organism>
<dbReference type="GO" id="GO:0005737">
    <property type="term" value="C:cytoplasm"/>
    <property type="evidence" value="ECO:0007669"/>
    <property type="project" value="TreeGrafter"/>
</dbReference>
<dbReference type="SUPFAM" id="SSF102114">
    <property type="entry name" value="Radical SAM enzymes"/>
    <property type="match status" value="1"/>
</dbReference>
<dbReference type="GO" id="GO:0003824">
    <property type="term" value="F:catalytic activity"/>
    <property type="evidence" value="ECO:0007669"/>
    <property type="project" value="InterPro"/>
</dbReference>
<proteinExistence type="predicted"/>
<dbReference type="GO" id="GO:0002926">
    <property type="term" value="P:tRNA wobble base 5-methoxycarbonylmethyl-2-thiouridinylation"/>
    <property type="evidence" value="ECO:0007669"/>
    <property type="project" value="TreeGrafter"/>
</dbReference>
<feature type="domain" description="Radical SAM core" evidence="7">
    <location>
        <begin position="1"/>
        <end position="230"/>
    </location>
</feature>
<dbReference type="InterPro" id="IPR039661">
    <property type="entry name" value="ELP3"/>
</dbReference>
<reference evidence="8 9" key="1">
    <citation type="submission" date="2016-01" db="EMBL/GenBank/DDBJ databases">
        <authorList>
            <person name="Oliw E.H."/>
        </authorList>
    </citation>
    <scope>NUCLEOTIDE SEQUENCE [LARGE SCALE GENOMIC DNA]</scope>
    <source>
        <strain evidence="8 9">CMW7756B</strain>
    </source>
</reference>
<dbReference type="SFLD" id="SFLDS00029">
    <property type="entry name" value="Radical_SAM"/>
    <property type="match status" value="1"/>
</dbReference>
<dbReference type="InterPro" id="IPR007197">
    <property type="entry name" value="rSAM"/>
</dbReference>
<dbReference type="InterPro" id="IPR058240">
    <property type="entry name" value="rSAM_sf"/>
</dbReference>
<dbReference type="AlphaFoldDB" id="A0A133S6V1"/>
<dbReference type="RefSeq" id="WP_038125004.1">
    <property type="nucleotide sequence ID" value="NZ_JAWQCS010000004.1"/>
</dbReference>
<evidence type="ECO:0000256" key="1">
    <source>
        <dbReference type="ARBA" id="ARBA00001966"/>
    </source>
</evidence>
<gene>
    <name evidence="8" type="ORF">HMPREF3233_00181</name>
</gene>
<evidence type="ECO:0000313" key="9">
    <source>
        <dbReference type="Proteomes" id="UP000070226"/>
    </source>
</evidence>
<accession>A0A133S6V1</accession>
<dbReference type="Gene3D" id="3.80.30.20">
    <property type="entry name" value="tm_1862 like domain"/>
    <property type="match status" value="1"/>
</dbReference>
<dbReference type="GO" id="GO:0046872">
    <property type="term" value="F:metal ion binding"/>
    <property type="evidence" value="ECO:0007669"/>
    <property type="project" value="UniProtKB-KW"/>
</dbReference>
<dbReference type="InterPro" id="IPR023404">
    <property type="entry name" value="rSAM_horseshoe"/>
</dbReference>
<comment type="caution">
    <text evidence="8">The sequence shown here is derived from an EMBL/GenBank/DDBJ whole genome shotgun (WGS) entry which is preliminary data.</text>
</comment>
<name>A0A133S6V1_9FIRM</name>
<dbReference type="InterPro" id="IPR006638">
    <property type="entry name" value="Elp3/MiaA/NifB-like_rSAM"/>
</dbReference>
<evidence type="ECO:0000256" key="5">
    <source>
        <dbReference type="ARBA" id="ARBA00023004"/>
    </source>
</evidence>
<dbReference type="Pfam" id="PF04055">
    <property type="entry name" value="Radical_SAM"/>
    <property type="match status" value="1"/>
</dbReference>
<dbReference type="PATRIC" id="fig|39777.7.peg.174"/>
<keyword evidence="5" id="KW-0408">Iron</keyword>
<dbReference type="SMART" id="SM00729">
    <property type="entry name" value="Elp3"/>
    <property type="match status" value="1"/>
</dbReference>
<keyword evidence="2" id="KW-0004">4Fe-4S</keyword>
<sequence>MKYGMIPFFIPHVGCPHVCTFCNQSRITEISGIGYLTPAYITSTIRDYVGESRADKYWEVCFYGGSFSSIDQELQKQLLAPANEALQAGIIDGIRCSTRPDAVSDGQLELLRSFGMKTIELGVQSMDDTVLSLAKRGHTSDDVKLAVKQLRKFGFTVGLQLLPGLLGDSWETIIQTAVEITALQPDFVRIYPVLVIDHTELAEQYKSGIYEPLSLELALQYCAFLKTWFESHHITVIRTGLQSTEELDTGTSLLAGPYEPAMGELVTNEQWKQRIAYCIDEHTEYFRNLIRTITISYPRCLTSKVRGLKKRNVTYFERAYEHIAFTWRENNDIDTVQCSIDGMVYVV</sequence>
<evidence type="ECO:0000256" key="2">
    <source>
        <dbReference type="ARBA" id="ARBA00022485"/>
    </source>
</evidence>
<dbReference type="InterPro" id="IPR032432">
    <property type="entry name" value="Radical_SAM_C"/>
</dbReference>
<dbReference type="PANTHER" id="PTHR11135">
    <property type="entry name" value="HISTONE ACETYLTRANSFERASE-RELATED"/>
    <property type="match status" value="1"/>
</dbReference>
<dbReference type="GO" id="GO:0051539">
    <property type="term" value="F:4 iron, 4 sulfur cluster binding"/>
    <property type="evidence" value="ECO:0007669"/>
    <property type="project" value="UniProtKB-KW"/>
</dbReference>
<keyword evidence="3" id="KW-0949">S-adenosyl-L-methionine</keyword>
<keyword evidence="6" id="KW-0411">Iron-sulfur</keyword>
<evidence type="ECO:0000259" key="7">
    <source>
        <dbReference type="PROSITE" id="PS51918"/>
    </source>
</evidence>
<evidence type="ECO:0000256" key="6">
    <source>
        <dbReference type="ARBA" id="ARBA00023014"/>
    </source>
</evidence>
<dbReference type="SFLD" id="SFLDG01086">
    <property type="entry name" value="elongater_protein-like"/>
    <property type="match status" value="1"/>
</dbReference>
<dbReference type="STRING" id="39777.B7L28_03395"/>
<protein>
    <submittedName>
        <fullName evidence="8">Radical SAM domain protein</fullName>
    </submittedName>
</protein>
<evidence type="ECO:0000313" key="8">
    <source>
        <dbReference type="EMBL" id="KXA65411.1"/>
    </source>
</evidence>
<dbReference type="Proteomes" id="UP000070226">
    <property type="component" value="Unassembled WGS sequence"/>
</dbReference>
<dbReference type="Pfam" id="PF16199">
    <property type="entry name" value="Radical_SAM_C"/>
    <property type="match status" value="1"/>
</dbReference>
<comment type="cofactor">
    <cofactor evidence="1">
        <name>[4Fe-4S] cluster</name>
        <dbReference type="ChEBI" id="CHEBI:49883"/>
    </cofactor>
</comment>
<evidence type="ECO:0000256" key="4">
    <source>
        <dbReference type="ARBA" id="ARBA00022723"/>
    </source>
</evidence>
<dbReference type="EMBL" id="LRQT01000004">
    <property type="protein sequence ID" value="KXA65411.1"/>
    <property type="molecule type" value="Genomic_DNA"/>
</dbReference>
<dbReference type="PROSITE" id="PS51918">
    <property type="entry name" value="RADICAL_SAM"/>
    <property type="match status" value="1"/>
</dbReference>
<evidence type="ECO:0000256" key="3">
    <source>
        <dbReference type="ARBA" id="ARBA00022691"/>
    </source>
</evidence>